<protein>
    <submittedName>
        <fullName evidence="2">Uncharacterized protein</fullName>
    </submittedName>
</protein>
<dbReference type="Proteomes" id="UP000700596">
    <property type="component" value="Unassembled WGS sequence"/>
</dbReference>
<feature type="region of interest" description="Disordered" evidence="1">
    <location>
        <begin position="53"/>
        <end position="134"/>
    </location>
</feature>
<reference evidence="2" key="1">
    <citation type="journal article" date="2021" name="Nat. Commun.">
        <title>Genetic determinants of endophytism in the Arabidopsis root mycobiome.</title>
        <authorList>
            <person name="Mesny F."/>
            <person name="Miyauchi S."/>
            <person name="Thiergart T."/>
            <person name="Pickel B."/>
            <person name="Atanasova L."/>
            <person name="Karlsson M."/>
            <person name="Huettel B."/>
            <person name="Barry K.W."/>
            <person name="Haridas S."/>
            <person name="Chen C."/>
            <person name="Bauer D."/>
            <person name="Andreopoulos W."/>
            <person name="Pangilinan J."/>
            <person name="LaButti K."/>
            <person name="Riley R."/>
            <person name="Lipzen A."/>
            <person name="Clum A."/>
            <person name="Drula E."/>
            <person name="Henrissat B."/>
            <person name="Kohler A."/>
            <person name="Grigoriev I.V."/>
            <person name="Martin F.M."/>
            <person name="Hacquard S."/>
        </authorList>
    </citation>
    <scope>NUCLEOTIDE SEQUENCE</scope>
    <source>
        <strain evidence="2">MPI-CAGE-CH-0243</strain>
    </source>
</reference>
<organism evidence="2 3">
    <name type="scientific">Dendryphion nanum</name>
    <dbReference type="NCBI Taxonomy" id="256645"/>
    <lineage>
        <taxon>Eukaryota</taxon>
        <taxon>Fungi</taxon>
        <taxon>Dikarya</taxon>
        <taxon>Ascomycota</taxon>
        <taxon>Pezizomycotina</taxon>
        <taxon>Dothideomycetes</taxon>
        <taxon>Pleosporomycetidae</taxon>
        <taxon>Pleosporales</taxon>
        <taxon>Torulaceae</taxon>
        <taxon>Dendryphion</taxon>
    </lineage>
</organism>
<accession>A0A9P9IK91</accession>
<comment type="caution">
    <text evidence="2">The sequence shown here is derived from an EMBL/GenBank/DDBJ whole genome shotgun (WGS) entry which is preliminary data.</text>
</comment>
<evidence type="ECO:0000313" key="2">
    <source>
        <dbReference type="EMBL" id="KAH7122479.1"/>
    </source>
</evidence>
<dbReference type="EMBL" id="JAGMWT010000009">
    <property type="protein sequence ID" value="KAH7122479.1"/>
    <property type="molecule type" value="Genomic_DNA"/>
</dbReference>
<dbReference type="AlphaFoldDB" id="A0A9P9IK91"/>
<proteinExistence type="predicted"/>
<dbReference type="OrthoDB" id="5418867at2759"/>
<evidence type="ECO:0000313" key="3">
    <source>
        <dbReference type="Proteomes" id="UP000700596"/>
    </source>
</evidence>
<keyword evidence="3" id="KW-1185">Reference proteome</keyword>
<evidence type="ECO:0000256" key="1">
    <source>
        <dbReference type="SAM" id="MobiDB-lite"/>
    </source>
</evidence>
<gene>
    <name evidence="2" type="ORF">B0J11DRAFT_340099</name>
</gene>
<sequence length="160" mass="17585">MVNWTAEKDAQLLVGIFEFTEIKFSQPLLKHLADKIGDGCTPKAVSHRLNIMRQKGTAKAGPLTPSKSRTIGTPKHDTPKTPASGKKRGRPAKNLASESPKTGAKSLDQSALSGQKRGAGFREEDGEEEDFNFGHEEKKFKIEQFEGLDCEINGLDNEYV</sequence>
<name>A0A9P9IK91_9PLEO</name>